<comment type="caution">
    <text evidence="1">The sequence shown here is derived from an EMBL/GenBank/DDBJ whole genome shotgun (WGS) entry which is preliminary data.</text>
</comment>
<dbReference type="EMBL" id="BSXG01000099">
    <property type="protein sequence ID" value="GME41711.1"/>
    <property type="molecule type" value="Genomic_DNA"/>
</dbReference>
<protein>
    <submittedName>
        <fullName evidence="1">Uncharacterized protein</fullName>
    </submittedName>
</protein>
<proteinExistence type="predicted"/>
<organism evidence="1 2">
    <name type="scientific">Neofusicoccum parvum</name>
    <dbReference type="NCBI Taxonomy" id="310453"/>
    <lineage>
        <taxon>Eukaryota</taxon>
        <taxon>Fungi</taxon>
        <taxon>Dikarya</taxon>
        <taxon>Ascomycota</taxon>
        <taxon>Pezizomycotina</taxon>
        <taxon>Dothideomycetes</taxon>
        <taxon>Dothideomycetes incertae sedis</taxon>
        <taxon>Botryosphaeriales</taxon>
        <taxon>Botryosphaeriaceae</taxon>
        <taxon>Neofusicoccum</taxon>
    </lineage>
</organism>
<reference evidence="1" key="1">
    <citation type="submission" date="2024-09" db="EMBL/GenBank/DDBJ databases">
        <title>Draft Genome Sequences of Neofusicoccum parvum.</title>
        <authorList>
            <person name="Ashida A."/>
            <person name="Camagna M."/>
            <person name="Tanaka A."/>
            <person name="Takemoto D."/>
        </authorList>
    </citation>
    <scope>NUCLEOTIDE SEQUENCE</scope>
    <source>
        <strain evidence="1">PPO83</strain>
    </source>
</reference>
<accession>A0ACB5SHQ7</accession>
<gene>
    <name evidence="1" type="primary">g10691</name>
    <name evidence="1" type="ORF">NpPPO83_00010691</name>
</gene>
<dbReference type="Proteomes" id="UP001165186">
    <property type="component" value="Unassembled WGS sequence"/>
</dbReference>
<evidence type="ECO:0000313" key="1">
    <source>
        <dbReference type="EMBL" id="GME41711.1"/>
    </source>
</evidence>
<keyword evidence="2" id="KW-1185">Reference proteome</keyword>
<name>A0ACB5SHQ7_9PEZI</name>
<sequence length="173" mass="19405">MAHAASIDGITLRTHRPGDIGHIISRHGTLYSKEYGWDCHMEALVARTCADFIDTYDPALERLWIAEREGGEFVGCVMLFNEKDEASQNSAMLRLLLVEPADRGKGVGKMMASHAVEFAREAGYPKVVVWMQSSDAAREIYRKQGFRKVTDLEHEAFGAKLAVELWALMFDQA</sequence>
<evidence type="ECO:0000313" key="2">
    <source>
        <dbReference type="Proteomes" id="UP001165186"/>
    </source>
</evidence>